<dbReference type="Gene3D" id="3.30.70.270">
    <property type="match status" value="1"/>
</dbReference>
<dbReference type="PANTHER" id="PTHR24559:SF444">
    <property type="entry name" value="REVERSE TRANSCRIPTASE DOMAIN-CONTAINING PROTEIN"/>
    <property type="match status" value="1"/>
</dbReference>
<sequence>MSARGIHECGIHGRGKGRRGLELSLPLWRERDFVLVDKTNIVEEVKLVECQNRDRERDKNKNDSEPSSLVQRPKKWVRPDGPIRVGASITLTRIQLCSDCGKRHLGERWKRLQACLKCGSLEHLIREYPQRADQMQASRLGSLVLFLKTWGVESTSSEVTVLGPLGQSCSGMDWLVDHRVSLDYATKRFVLRTEDDKEVIVIDERRDYLSNVISTFMVEKLVQKRCEAYLAYVSVSISRDSSIGDIRAVSDFSDVFPEELLGLPLNRKVEFGIKLLPSTAPVSIALYCMAPKELAELKTQLQELLDHGFIPPMSPWGALPYLDQFVVVFIGDILVYSKTKDEHDKHLRVMLQILQEKQLYAKLSKCEF</sequence>
<dbReference type="InterPro" id="IPR053134">
    <property type="entry name" value="RNA-dir_DNA_polymerase"/>
</dbReference>
<evidence type="ECO:0000313" key="2">
    <source>
        <dbReference type="Proteomes" id="UP000818029"/>
    </source>
</evidence>
<organism evidence="2 3">
    <name type="scientific">Gossypium hirsutum</name>
    <name type="common">Upland cotton</name>
    <name type="synonym">Gossypium mexicanum</name>
    <dbReference type="NCBI Taxonomy" id="3635"/>
    <lineage>
        <taxon>Eukaryota</taxon>
        <taxon>Viridiplantae</taxon>
        <taxon>Streptophyta</taxon>
        <taxon>Embryophyta</taxon>
        <taxon>Tracheophyta</taxon>
        <taxon>Spermatophyta</taxon>
        <taxon>Magnoliopsida</taxon>
        <taxon>eudicotyledons</taxon>
        <taxon>Gunneridae</taxon>
        <taxon>Pentapetalae</taxon>
        <taxon>rosids</taxon>
        <taxon>malvids</taxon>
        <taxon>Malvales</taxon>
        <taxon>Malvaceae</taxon>
        <taxon>Malvoideae</taxon>
        <taxon>Gossypium</taxon>
    </lineage>
</organism>
<dbReference type="Proteomes" id="UP000818029">
    <property type="component" value="Chromosome A08"/>
</dbReference>
<dbReference type="InterPro" id="IPR043128">
    <property type="entry name" value="Rev_trsase/Diguanyl_cyclase"/>
</dbReference>
<evidence type="ECO:0008006" key="4">
    <source>
        <dbReference type="Google" id="ProtNLM"/>
    </source>
</evidence>
<gene>
    <name evidence="3" type="primary">LOC121205033</name>
</gene>
<dbReference type="Gene3D" id="3.10.10.10">
    <property type="entry name" value="HIV Type 1 Reverse Transcriptase, subunit A, domain 1"/>
    <property type="match status" value="1"/>
</dbReference>
<dbReference type="SUPFAM" id="SSF56672">
    <property type="entry name" value="DNA/RNA polymerases"/>
    <property type="match status" value="1"/>
</dbReference>
<protein>
    <recommendedName>
        <fullName evidence="4">Reverse transcriptase</fullName>
    </recommendedName>
</protein>
<dbReference type="InterPro" id="IPR043502">
    <property type="entry name" value="DNA/RNA_pol_sf"/>
</dbReference>
<feature type="compositionally biased region" description="Basic and acidic residues" evidence="1">
    <location>
        <begin position="53"/>
        <end position="64"/>
    </location>
</feature>
<proteinExistence type="predicted"/>
<dbReference type="RefSeq" id="XP_040931896.1">
    <property type="nucleotide sequence ID" value="XM_041075962.1"/>
</dbReference>
<reference evidence="3" key="2">
    <citation type="submission" date="2025-08" db="UniProtKB">
        <authorList>
            <consortium name="RefSeq"/>
        </authorList>
    </citation>
    <scope>IDENTIFICATION</scope>
</reference>
<evidence type="ECO:0000313" key="3">
    <source>
        <dbReference type="RefSeq" id="XP_040931896.1"/>
    </source>
</evidence>
<accession>A0ABM2YMZ2</accession>
<feature type="region of interest" description="Disordered" evidence="1">
    <location>
        <begin position="53"/>
        <end position="73"/>
    </location>
</feature>
<reference evidence="2" key="1">
    <citation type="journal article" date="2020" name="Nat. Genet.">
        <title>Genomic diversifications of five Gossypium allopolyploid species and their impact on cotton improvement.</title>
        <authorList>
            <person name="Chen Z.J."/>
            <person name="Sreedasyam A."/>
            <person name="Ando A."/>
            <person name="Song Q."/>
            <person name="De Santiago L.M."/>
            <person name="Hulse-Kemp A.M."/>
            <person name="Ding M."/>
            <person name="Ye W."/>
            <person name="Kirkbride R.C."/>
            <person name="Jenkins J."/>
            <person name="Plott C."/>
            <person name="Lovell J."/>
            <person name="Lin Y.M."/>
            <person name="Vaughn R."/>
            <person name="Liu B."/>
            <person name="Simpson S."/>
            <person name="Scheffler B.E."/>
            <person name="Wen L."/>
            <person name="Saski C.A."/>
            <person name="Grover C.E."/>
            <person name="Hu G."/>
            <person name="Conover J.L."/>
            <person name="Carlson J.W."/>
            <person name="Shu S."/>
            <person name="Boston L.B."/>
            <person name="Williams M."/>
            <person name="Peterson D.G."/>
            <person name="McGee K."/>
            <person name="Jones D.C."/>
            <person name="Wendel J.F."/>
            <person name="Stelly D.M."/>
            <person name="Grimwood J."/>
            <person name="Schmutz J."/>
        </authorList>
    </citation>
    <scope>NUCLEOTIDE SEQUENCE [LARGE SCALE GENOMIC DNA]</scope>
    <source>
        <strain evidence="2">cv. TM-1</strain>
    </source>
</reference>
<name>A0ABM2YMZ2_GOSHI</name>
<dbReference type="PANTHER" id="PTHR24559">
    <property type="entry name" value="TRANSPOSON TY3-I GAG-POL POLYPROTEIN"/>
    <property type="match status" value="1"/>
</dbReference>
<keyword evidence="2" id="KW-1185">Reference proteome</keyword>
<dbReference type="GeneID" id="121205033"/>
<evidence type="ECO:0000256" key="1">
    <source>
        <dbReference type="SAM" id="MobiDB-lite"/>
    </source>
</evidence>